<keyword evidence="3" id="KW-1003">Cell membrane</keyword>
<dbReference type="CDD" id="cd06261">
    <property type="entry name" value="TM_PBP2"/>
    <property type="match status" value="1"/>
</dbReference>
<comment type="subcellular location">
    <subcellularLocation>
        <location evidence="1 7">Cell membrane</location>
        <topology evidence="1 7">Multi-pass membrane protein</topology>
    </subcellularLocation>
</comment>
<evidence type="ECO:0000256" key="5">
    <source>
        <dbReference type="ARBA" id="ARBA00022989"/>
    </source>
</evidence>
<evidence type="ECO:0000256" key="6">
    <source>
        <dbReference type="ARBA" id="ARBA00023136"/>
    </source>
</evidence>
<feature type="transmembrane region" description="Helical" evidence="7">
    <location>
        <begin position="152"/>
        <end position="172"/>
    </location>
</feature>
<feature type="transmembrane region" description="Helical" evidence="7">
    <location>
        <begin position="29"/>
        <end position="49"/>
    </location>
</feature>
<feature type="domain" description="ABC transmembrane type-1" evidence="8">
    <location>
        <begin position="86"/>
        <end position="270"/>
    </location>
</feature>
<comment type="caution">
    <text evidence="9">The sequence shown here is derived from an EMBL/GenBank/DDBJ whole genome shotgun (WGS) entry which is preliminary data.</text>
</comment>
<keyword evidence="4 7" id="KW-0812">Transmembrane</keyword>
<evidence type="ECO:0000256" key="1">
    <source>
        <dbReference type="ARBA" id="ARBA00004651"/>
    </source>
</evidence>
<feature type="transmembrane region" description="Helical" evidence="7">
    <location>
        <begin position="248"/>
        <end position="269"/>
    </location>
</feature>
<reference evidence="10" key="1">
    <citation type="journal article" date="2019" name="Int. J. Syst. Evol. Microbiol.">
        <title>The Global Catalogue of Microorganisms (GCM) 10K type strain sequencing project: providing services to taxonomists for standard genome sequencing and annotation.</title>
        <authorList>
            <consortium name="The Broad Institute Genomics Platform"/>
            <consortium name="The Broad Institute Genome Sequencing Center for Infectious Disease"/>
            <person name="Wu L."/>
            <person name="Ma J."/>
        </authorList>
    </citation>
    <scope>NUCLEOTIDE SEQUENCE [LARGE SCALE GENOMIC DNA]</scope>
    <source>
        <strain evidence="10">CGMCC 4.6997</strain>
    </source>
</reference>
<keyword evidence="6 7" id="KW-0472">Membrane</keyword>
<dbReference type="PANTHER" id="PTHR30151:SF0">
    <property type="entry name" value="ABC TRANSPORTER PERMEASE PROTEIN MJ0413-RELATED"/>
    <property type="match status" value="1"/>
</dbReference>
<keyword evidence="10" id="KW-1185">Reference proteome</keyword>
<dbReference type="PROSITE" id="PS50928">
    <property type="entry name" value="ABC_TM1"/>
    <property type="match status" value="1"/>
</dbReference>
<feature type="transmembrane region" description="Helical" evidence="7">
    <location>
        <begin position="127"/>
        <end position="145"/>
    </location>
</feature>
<proteinExistence type="inferred from homology"/>
<dbReference type="Pfam" id="PF00528">
    <property type="entry name" value="BPD_transp_1"/>
    <property type="match status" value="1"/>
</dbReference>
<dbReference type="InterPro" id="IPR000515">
    <property type="entry name" value="MetI-like"/>
</dbReference>
<organism evidence="9 10">
    <name type="scientific">Lysinimonas soli</name>
    <dbReference type="NCBI Taxonomy" id="1074233"/>
    <lineage>
        <taxon>Bacteria</taxon>
        <taxon>Bacillati</taxon>
        <taxon>Actinomycetota</taxon>
        <taxon>Actinomycetes</taxon>
        <taxon>Micrococcales</taxon>
        <taxon>Microbacteriaceae</taxon>
        <taxon>Lysinimonas</taxon>
    </lineage>
</organism>
<dbReference type="InterPro" id="IPR035906">
    <property type="entry name" value="MetI-like_sf"/>
</dbReference>
<evidence type="ECO:0000313" key="10">
    <source>
        <dbReference type="Proteomes" id="UP001596039"/>
    </source>
</evidence>
<evidence type="ECO:0000259" key="8">
    <source>
        <dbReference type="PROSITE" id="PS50928"/>
    </source>
</evidence>
<dbReference type="Gene3D" id="1.10.3720.10">
    <property type="entry name" value="MetI-like"/>
    <property type="match status" value="1"/>
</dbReference>
<evidence type="ECO:0000256" key="4">
    <source>
        <dbReference type="ARBA" id="ARBA00022692"/>
    </source>
</evidence>
<accession>A0ABW0NQ66</accession>
<evidence type="ECO:0000313" key="9">
    <source>
        <dbReference type="EMBL" id="MFC5502514.1"/>
    </source>
</evidence>
<feature type="transmembrane region" description="Helical" evidence="7">
    <location>
        <begin position="204"/>
        <end position="227"/>
    </location>
</feature>
<dbReference type="Proteomes" id="UP001596039">
    <property type="component" value="Unassembled WGS sequence"/>
</dbReference>
<keyword evidence="5 7" id="KW-1133">Transmembrane helix</keyword>
<name>A0ABW0NQ66_9MICO</name>
<dbReference type="RefSeq" id="WP_386740206.1">
    <property type="nucleotide sequence ID" value="NZ_JBHSMG010000002.1"/>
</dbReference>
<evidence type="ECO:0000256" key="2">
    <source>
        <dbReference type="ARBA" id="ARBA00022448"/>
    </source>
</evidence>
<evidence type="ECO:0000256" key="7">
    <source>
        <dbReference type="RuleBase" id="RU363032"/>
    </source>
</evidence>
<comment type="similarity">
    <text evidence="7">Belongs to the binding-protein-dependent transport system permease family.</text>
</comment>
<dbReference type="EMBL" id="JBHSMG010000002">
    <property type="protein sequence ID" value="MFC5502514.1"/>
    <property type="molecule type" value="Genomic_DNA"/>
</dbReference>
<gene>
    <name evidence="9" type="ORF">ACFPJ4_09715</name>
</gene>
<protein>
    <submittedName>
        <fullName evidence="9">ABC transporter permease</fullName>
    </submittedName>
</protein>
<keyword evidence="2 7" id="KW-0813">Transport</keyword>
<evidence type="ECO:0000256" key="3">
    <source>
        <dbReference type="ARBA" id="ARBA00022475"/>
    </source>
</evidence>
<dbReference type="PANTHER" id="PTHR30151">
    <property type="entry name" value="ALKANE SULFONATE ABC TRANSPORTER-RELATED, MEMBRANE SUBUNIT"/>
    <property type="match status" value="1"/>
</dbReference>
<feature type="transmembrane region" description="Helical" evidence="7">
    <location>
        <begin position="69"/>
        <end position="86"/>
    </location>
</feature>
<sequence>MATQPPTLSTAAIRMVPRRAGAERRARRWSAVGPVVLGIGGVVALLAFWQLYAMFGPMQPGFLPAPSAVLPRFVADFGYVAFWTAVGQTMWAWLLSLAISSVSALAVGLVIGSSQFLRRATHSTIEFLRPIPSVGLIPIAALVFGPRIGSELLVVVYGCFWIVVIQVLYGVADVDKVASDTVRTLGMNYFQRVRHLVLPTMLPYYFTGLRLAATVALILTVSTELIIGTPGLGRSIAQAQLNDSMTDLLALVIMAGVLGIVINLSARFLERRLLFWHGSVRSELGS</sequence>
<dbReference type="SUPFAM" id="SSF161098">
    <property type="entry name" value="MetI-like"/>
    <property type="match status" value="1"/>
</dbReference>
<feature type="transmembrane region" description="Helical" evidence="7">
    <location>
        <begin position="93"/>
        <end position="115"/>
    </location>
</feature>